<sequence>MGSIPTKLLCSSNASGRDHGHAFALVSDPVCVNCRGSSLSGGGSPQSKVMDSPTSITQGYCVASVGHRA</sequence>
<evidence type="ECO:0000313" key="1">
    <source>
        <dbReference type="EMBL" id="KPI93170.1"/>
    </source>
</evidence>
<organism evidence="1 2">
    <name type="scientific">Papilio xuthus</name>
    <name type="common">Asian swallowtail butterfly</name>
    <dbReference type="NCBI Taxonomy" id="66420"/>
    <lineage>
        <taxon>Eukaryota</taxon>
        <taxon>Metazoa</taxon>
        <taxon>Ecdysozoa</taxon>
        <taxon>Arthropoda</taxon>
        <taxon>Hexapoda</taxon>
        <taxon>Insecta</taxon>
        <taxon>Pterygota</taxon>
        <taxon>Neoptera</taxon>
        <taxon>Endopterygota</taxon>
        <taxon>Lepidoptera</taxon>
        <taxon>Glossata</taxon>
        <taxon>Ditrysia</taxon>
        <taxon>Papilionoidea</taxon>
        <taxon>Papilionidae</taxon>
        <taxon>Papilioninae</taxon>
        <taxon>Papilio</taxon>
    </lineage>
</organism>
<protein>
    <submittedName>
        <fullName evidence="1">Uncharacterized protein</fullName>
    </submittedName>
</protein>
<keyword evidence="2" id="KW-1185">Reference proteome</keyword>
<gene>
    <name evidence="1" type="ORF">RR46_10430</name>
</gene>
<reference evidence="1 2" key="1">
    <citation type="journal article" date="2015" name="Nat. Commun.">
        <title>Outbred genome sequencing and CRISPR/Cas9 gene editing in butterflies.</title>
        <authorList>
            <person name="Li X."/>
            <person name="Fan D."/>
            <person name="Zhang W."/>
            <person name="Liu G."/>
            <person name="Zhang L."/>
            <person name="Zhao L."/>
            <person name="Fang X."/>
            <person name="Chen L."/>
            <person name="Dong Y."/>
            <person name="Chen Y."/>
            <person name="Ding Y."/>
            <person name="Zhao R."/>
            <person name="Feng M."/>
            <person name="Zhu Y."/>
            <person name="Feng Y."/>
            <person name="Jiang X."/>
            <person name="Zhu D."/>
            <person name="Xiang H."/>
            <person name="Feng X."/>
            <person name="Li S."/>
            <person name="Wang J."/>
            <person name="Zhang G."/>
            <person name="Kronforst M.R."/>
            <person name="Wang W."/>
        </authorList>
    </citation>
    <scope>NUCLEOTIDE SEQUENCE [LARGE SCALE GENOMIC DNA]</scope>
    <source>
        <strain evidence="1">Ya'a_city_454_Px</strain>
        <tissue evidence="1">Whole body</tissue>
    </source>
</reference>
<evidence type="ECO:0000313" key="2">
    <source>
        <dbReference type="Proteomes" id="UP000053268"/>
    </source>
</evidence>
<proteinExistence type="predicted"/>
<dbReference type="Proteomes" id="UP000053268">
    <property type="component" value="Unassembled WGS sequence"/>
</dbReference>
<dbReference type="EMBL" id="KQ459602">
    <property type="protein sequence ID" value="KPI93170.1"/>
    <property type="molecule type" value="Genomic_DNA"/>
</dbReference>
<accession>A0A194PPW1</accession>
<name>A0A194PPW1_PAPXU</name>
<dbReference type="AlphaFoldDB" id="A0A194PPW1"/>